<evidence type="ECO:0000256" key="2">
    <source>
        <dbReference type="SAM" id="MobiDB-lite"/>
    </source>
</evidence>
<feature type="compositionally biased region" description="Polar residues" evidence="2">
    <location>
        <begin position="64"/>
        <end position="76"/>
    </location>
</feature>
<feature type="region of interest" description="Disordered" evidence="2">
    <location>
        <begin position="206"/>
        <end position="226"/>
    </location>
</feature>
<feature type="compositionally biased region" description="Polar residues" evidence="2">
    <location>
        <begin position="22"/>
        <end position="34"/>
    </location>
</feature>
<name>A0A1Y1ZN35_9PLEO</name>
<feature type="compositionally biased region" description="Polar residues" evidence="2">
    <location>
        <begin position="86"/>
        <end position="96"/>
    </location>
</feature>
<protein>
    <submittedName>
        <fullName evidence="3">Uncharacterized protein</fullName>
    </submittedName>
</protein>
<feature type="region of interest" description="Disordered" evidence="2">
    <location>
        <begin position="145"/>
        <end position="182"/>
    </location>
</feature>
<keyword evidence="4" id="KW-1185">Reference proteome</keyword>
<evidence type="ECO:0000313" key="3">
    <source>
        <dbReference type="EMBL" id="ORY11640.1"/>
    </source>
</evidence>
<sequence>MTADKKTSDLSSRLKRPVKIATRSSKSPARSTISAPPKAAVVDGKSKREDLHRRKNPFNEMLLQKTTKSATNTNPSLPDEHEAQHMRSSSAGSIKSVQDAKAADRIADLERALALAREEQNALKDELDTARRNVVIYREPVGDYQRQRSSQYGRNSLSASPMTDPNEMEYEHDTSPGPSWSQQREDLIEQNYELRRKLVELQGRLGDQDTGYRPKLDPEPHRGEPEWNELRNRLHHSEKEAQERLQQLLDLKQNVSILTRMESQVTDSELAEKIDQLFHRIREWVVSNFRRIKLDFANVSRETARALEMINSNYARIDLTDRLAFYQAIVSSNLMHIFGEPICIGLPETGPLAPIRQLAMFIQDNGPEFREWRRATIRVLEKSPTCQQLRQEKERMLHNMSSQIQHHLFAVTSINMTPQAQASLVAILNAAAELQTMLLLQKAHYKVHFFRDEECGGVYFDEARMESVNDEMDEDVFEDRSFSFCVFPLLEKFGDEVGENLEVRNVLLKARVCCGVG</sequence>
<proteinExistence type="predicted"/>
<feature type="coiled-coil region" evidence="1">
    <location>
        <begin position="99"/>
        <end position="133"/>
    </location>
</feature>
<keyword evidence="1" id="KW-0175">Coiled coil</keyword>
<dbReference type="EMBL" id="MCFA01000059">
    <property type="protein sequence ID" value="ORY11640.1"/>
    <property type="molecule type" value="Genomic_DNA"/>
</dbReference>
<dbReference type="Proteomes" id="UP000193144">
    <property type="component" value="Unassembled WGS sequence"/>
</dbReference>
<dbReference type="OrthoDB" id="5328813at2759"/>
<reference evidence="3 4" key="1">
    <citation type="submission" date="2016-07" db="EMBL/GenBank/DDBJ databases">
        <title>Pervasive Adenine N6-methylation of Active Genes in Fungi.</title>
        <authorList>
            <consortium name="DOE Joint Genome Institute"/>
            <person name="Mondo S.J."/>
            <person name="Dannebaum R.O."/>
            <person name="Kuo R.C."/>
            <person name="Labutti K."/>
            <person name="Haridas S."/>
            <person name="Kuo A."/>
            <person name="Salamov A."/>
            <person name="Ahrendt S.R."/>
            <person name="Lipzen A."/>
            <person name="Sullivan W."/>
            <person name="Andreopoulos W.B."/>
            <person name="Clum A."/>
            <person name="Lindquist E."/>
            <person name="Daum C."/>
            <person name="Ramamoorthy G.K."/>
            <person name="Gryganskyi A."/>
            <person name="Culley D."/>
            <person name="Magnuson J.K."/>
            <person name="James T.Y."/>
            <person name="O'Malley M.A."/>
            <person name="Stajich J.E."/>
            <person name="Spatafora J.W."/>
            <person name="Visel A."/>
            <person name="Grigoriev I.V."/>
        </authorList>
    </citation>
    <scope>NUCLEOTIDE SEQUENCE [LARGE SCALE GENOMIC DNA]</scope>
    <source>
        <strain evidence="3 4">CBS 115471</strain>
    </source>
</reference>
<evidence type="ECO:0000256" key="1">
    <source>
        <dbReference type="SAM" id="Coils"/>
    </source>
</evidence>
<organism evidence="3 4">
    <name type="scientific">Clohesyomyces aquaticus</name>
    <dbReference type="NCBI Taxonomy" id="1231657"/>
    <lineage>
        <taxon>Eukaryota</taxon>
        <taxon>Fungi</taxon>
        <taxon>Dikarya</taxon>
        <taxon>Ascomycota</taxon>
        <taxon>Pezizomycotina</taxon>
        <taxon>Dothideomycetes</taxon>
        <taxon>Pleosporomycetidae</taxon>
        <taxon>Pleosporales</taxon>
        <taxon>Lindgomycetaceae</taxon>
        <taxon>Clohesyomyces</taxon>
    </lineage>
</organism>
<feature type="region of interest" description="Disordered" evidence="2">
    <location>
        <begin position="1"/>
        <end position="97"/>
    </location>
</feature>
<accession>A0A1Y1ZN35</accession>
<gene>
    <name evidence="3" type="ORF">BCR34DRAFT_565015</name>
</gene>
<comment type="caution">
    <text evidence="3">The sequence shown here is derived from an EMBL/GenBank/DDBJ whole genome shotgun (WGS) entry which is preliminary data.</text>
</comment>
<dbReference type="AlphaFoldDB" id="A0A1Y1ZN35"/>
<evidence type="ECO:0000313" key="4">
    <source>
        <dbReference type="Proteomes" id="UP000193144"/>
    </source>
</evidence>
<feature type="compositionally biased region" description="Polar residues" evidence="2">
    <location>
        <begin position="147"/>
        <end position="163"/>
    </location>
</feature>